<gene>
    <name evidence="1" type="ORF">MSG28_011882</name>
</gene>
<evidence type="ECO:0000313" key="2">
    <source>
        <dbReference type="Proteomes" id="UP001064048"/>
    </source>
</evidence>
<dbReference type="EMBL" id="CM046120">
    <property type="protein sequence ID" value="KAI8437630.1"/>
    <property type="molecule type" value="Genomic_DNA"/>
</dbReference>
<sequence length="327" mass="35570">MTVGHVSGSSSGGGGGGASRGIGGELSLIGDTSRDGCAIVYEYKGKKQPPRLLHHILDCHNEGRSEVSAVEMIQREDVSVVVYDAKDPFLVTLYCVKTDGDRAILVGSAAHSRAHRRTVVHKVRLVTPVTAALLAPVSCEANEPDSEAYWDEEKLGHEFLIRQATTVNVNAATQLLTVTMVAIQDTSERLREALSKEICLVKQALEWGEDGTPPHHWDQLVAVRGALDDLKHNLRTLFSYMDYAEKLATVAAEISYLSGNIAASDAICERIDHACRSCNMQKQLTHELQQEALEMQQQAIVSAPALQDQLAKQASPKHPGKQPPQGH</sequence>
<proteinExistence type="predicted"/>
<comment type="caution">
    <text evidence="1">The sequence shown here is derived from an EMBL/GenBank/DDBJ whole genome shotgun (WGS) entry which is preliminary data.</text>
</comment>
<dbReference type="Proteomes" id="UP001064048">
    <property type="component" value="Chromosome 20"/>
</dbReference>
<evidence type="ECO:0000313" key="1">
    <source>
        <dbReference type="EMBL" id="KAI8437630.1"/>
    </source>
</evidence>
<name>A0ACC0KMX0_CHOFU</name>
<keyword evidence="2" id="KW-1185">Reference proteome</keyword>
<reference evidence="1 2" key="1">
    <citation type="journal article" date="2022" name="Genome Biol. Evol.">
        <title>The Spruce Budworm Genome: Reconstructing the Evolutionary History of Antifreeze Proteins.</title>
        <authorList>
            <person name="Beliveau C."/>
            <person name="Gagne P."/>
            <person name="Picq S."/>
            <person name="Vernygora O."/>
            <person name="Keeling C.I."/>
            <person name="Pinkney K."/>
            <person name="Doucet D."/>
            <person name="Wen F."/>
            <person name="Johnston J.S."/>
            <person name="Maaroufi H."/>
            <person name="Boyle B."/>
            <person name="Laroche J."/>
            <person name="Dewar K."/>
            <person name="Juretic N."/>
            <person name="Blackburn G."/>
            <person name="Nisole A."/>
            <person name="Brunet B."/>
            <person name="Brandao M."/>
            <person name="Lumley L."/>
            <person name="Duan J."/>
            <person name="Quan G."/>
            <person name="Lucarotti C.J."/>
            <person name="Roe A.D."/>
            <person name="Sperling F.A.H."/>
            <person name="Levesque R.C."/>
            <person name="Cusson M."/>
        </authorList>
    </citation>
    <scope>NUCLEOTIDE SEQUENCE [LARGE SCALE GENOMIC DNA]</scope>
    <source>
        <strain evidence="1">Glfc:IPQL:Cfum</strain>
    </source>
</reference>
<accession>A0ACC0KMX0</accession>
<protein>
    <submittedName>
        <fullName evidence="1">Uncharacterized protein</fullName>
    </submittedName>
</protein>
<organism evidence="1 2">
    <name type="scientific">Choristoneura fumiferana</name>
    <name type="common">Spruce budworm moth</name>
    <name type="synonym">Archips fumiferana</name>
    <dbReference type="NCBI Taxonomy" id="7141"/>
    <lineage>
        <taxon>Eukaryota</taxon>
        <taxon>Metazoa</taxon>
        <taxon>Ecdysozoa</taxon>
        <taxon>Arthropoda</taxon>
        <taxon>Hexapoda</taxon>
        <taxon>Insecta</taxon>
        <taxon>Pterygota</taxon>
        <taxon>Neoptera</taxon>
        <taxon>Endopterygota</taxon>
        <taxon>Lepidoptera</taxon>
        <taxon>Glossata</taxon>
        <taxon>Ditrysia</taxon>
        <taxon>Tortricoidea</taxon>
        <taxon>Tortricidae</taxon>
        <taxon>Tortricinae</taxon>
        <taxon>Choristoneura</taxon>
    </lineage>
</organism>